<feature type="signal peptide" evidence="2">
    <location>
        <begin position="1"/>
        <end position="20"/>
    </location>
</feature>
<keyword evidence="4" id="KW-0176">Collagen</keyword>
<dbReference type="RefSeq" id="XP_029404655.2">
    <property type="nucleotide sequence ID" value="XM_029548795.2"/>
</dbReference>
<dbReference type="PANTHER" id="PTHR24637:SF428">
    <property type="entry name" value="SCAVENGER RECEPTOR CLASS A MEMBER 3"/>
    <property type="match status" value="1"/>
</dbReference>
<keyword evidence="2" id="KW-0732">Signal</keyword>
<keyword evidence="3" id="KW-1185">Reference proteome</keyword>
<protein>
    <submittedName>
        <fullName evidence="4">Cuticle collagen 7</fullName>
    </submittedName>
</protein>
<dbReference type="GO" id="GO:0005581">
    <property type="term" value="C:collagen trimer"/>
    <property type="evidence" value="ECO:0007669"/>
    <property type="project" value="UniProtKB-KW"/>
</dbReference>
<feature type="region of interest" description="Disordered" evidence="1">
    <location>
        <begin position="85"/>
        <end position="169"/>
    </location>
</feature>
<accession>A0A8N4L1I6</accession>
<evidence type="ECO:0000313" key="4">
    <source>
        <dbReference type="RefSeq" id="XP_029404655.2"/>
    </source>
</evidence>
<dbReference type="InterPro" id="IPR008160">
    <property type="entry name" value="Collagen"/>
</dbReference>
<organism evidence="3 4">
    <name type="scientific">Bactrocera dorsalis</name>
    <name type="common">Oriental fruit fly</name>
    <name type="synonym">Dacus dorsalis</name>
    <dbReference type="NCBI Taxonomy" id="27457"/>
    <lineage>
        <taxon>Eukaryota</taxon>
        <taxon>Metazoa</taxon>
        <taxon>Ecdysozoa</taxon>
        <taxon>Arthropoda</taxon>
        <taxon>Hexapoda</taxon>
        <taxon>Insecta</taxon>
        <taxon>Pterygota</taxon>
        <taxon>Neoptera</taxon>
        <taxon>Endopterygota</taxon>
        <taxon>Diptera</taxon>
        <taxon>Brachycera</taxon>
        <taxon>Muscomorpha</taxon>
        <taxon>Tephritoidea</taxon>
        <taxon>Tephritidae</taxon>
        <taxon>Bactrocera</taxon>
        <taxon>Bactrocera</taxon>
    </lineage>
</organism>
<proteinExistence type="predicted"/>
<dbReference type="Pfam" id="PF01391">
    <property type="entry name" value="Collagen"/>
    <property type="match status" value="1"/>
</dbReference>
<dbReference type="AlphaFoldDB" id="A0A8N4L1I6"/>
<dbReference type="Proteomes" id="UP001652620">
    <property type="component" value="Chromosome 5"/>
</dbReference>
<evidence type="ECO:0000256" key="1">
    <source>
        <dbReference type="SAM" id="MobiDB-lite"/>
    </source>
</evidence>
<dbReference type="GeneID" id="115065867"/>
<evidence type="ECO:0000313" key="3">
    <source>
        <dbReference type="Proteomes" id="UP001652620"/>
    </source>
</evidence>
<dbReference type="KEGG" id="bdr:115065867"/>
<dbReference type="Gene3D" id="1.20.5.320">
    <property type="entry name" value="6-Phosphogluconate Dehydrogenase, domain 3"/>
    <property type="match status" value="1"/>
</dbReference>
<dbReference type="PANTHER" id="PTHR24637">
    <property type="entry name" value="COLLAGEN"/>
    <property type="match status" value="1"/>
</dbReference>
<gene>
    <name evidence="4" type="primary">LOC115065867</name>
</gene>
<evidence type="ECO:0000256" key="2">
    <source>
        <dbReference type="SAM" id="SignalP"/>
    </source>
</evidence>
<name>A0A8N4L1I6_BACDO</name>
<sequence>MRLVNKILLIFIGCWRSCFAFVPQQSQAYANAAYSINNMPLLQQGLGNSTAFSYYAPLLYATPRQLFAGGGFGFSIGGCNCPPGPPGLPGPNGQVGPDGDPGEKGPPGDPGDVGPAGRPGERGNDGRSGARGPTGESGRRGPRGFTGPAGPMGPRGPPGVPGPRGLPGVNAVAASARANYHFDDYSIYDVNEYDDS</sequence>
<feature type="chain" id="PRO_5046255497" evidence="2">
    <location>
        <begin position="21"/>
        <end position="196"/>
    </location>
</feature>
<reference evidence="4" key="1">
    <citation type="submission" date="2025-08" db="UniProtKB">
        <authorList>
            <consortium name="RefSeq"/>
        </authorList>
    </citation>
    <scope>IDENTIFICATION</scope>
    <source>
        <tissue evidence="4">Adult</tissue>
    </source>
</reference>